<dbReference type="AlphaFoldDB" id="A0A4D6HEL7"/>
<gene>
    <name evidence="3" type="ORF">DV733_14690</name>
</gene>
<dbReference type="RefSeq" id="WP_049992727.1">
    <property type="nucleotide sequence ID" value="NZ_CP031310.1"/>
</dbReference>
<dbReference type="InterPro" id="IPR038587">
    <property type="entry name" value="Ribosomal_eL40_sf"/>
</dbReference>
<dbReference type="EMBL" id="CP031310">
    <property type="protein sequence ID" value="QCC52403.1"/>
    <property type="molecule type" value="Genomic_DNA"/>
</dbReference>
<dbReference type="InterPro" id="IPR026870">
    <property type="entry name" value="Zinc_ribbon_dom"/>
</dbReference>
<accession>A0A4D6HEL7</accession>
<protein>
    <recommendedName>
        <fullName evidence="2">Zinc-ribbon domain-containing protein</fullName>
    </recommendedName>
</protein>
<dbReference type="OrthoDB" id="385249at2157"/>
<evidence type="ECO:0000259" key="2">
    <source>
        <dbReference type="Pfam" id="PF13240"/>
    </source>
</evidence>
<dbReference type="Gene3D" id="4.10.1060.50">
    <property type="match status" value="1"/>
</dbReference>
<keyword evidence="4" id="KW-1185">Reference proteome</keyword>
<keyword evidence="1" id="KW-1133">Transmembrane helix</keyword>
<evidence type="ECO:0000313" key="3">
    <source>
        <dbReference type="EMBL" id="QCC52403.1"/>
    </source>
</evidence>
<evidence type="ECO:0000313" key="4">
    <source>
        <dbReference type="Proteomes" id="UP000296706"/>
    </source>
</evidence>
<feature type="transmembrane region" description="Helical" evidence="1">
    <location>
        <begin position="12"/>
        <end position="32"/>
    </location>
</feature>
<dbReference type="STRING" id="1457250.GCA_000755225_01810"/>
<feature type="domain" description="Zinc-ribbon" evidence="2">
    <location>
        <begin position="53"/>
        <end position="74"/>
    </location>
</feature>
<proteinExistence type="predicted"/>
<keyword evidence="1" id="KW-0812">Transmembrane</keyword>
<dbReference type="Proteomes" id="UP000296706">
    <property type="component" value="Chromosome"/>
</dbReference>
<dbReference type="Pfam" id="PF13240">
    <property type="entry name" value="Zn_Ribbon_1"/>
    <property type="match status" value="1"/>
</dbReference>
<reference evidence="3 4" key="1">
    <citation type="journal article" date="2019" name="Nat. Commun.">
        <title>A new type of DNA phosphorothioation-based antiviral system in archaea.</title>
        <authorList>
            <person name="Xiong L."/>
            <person name="Liu S."/>
            <person name="Chen S."/>
            <person name="Xiao Y."/>
            <person name="Zhu B."/>
            <person name="Gao Y."/>
            <person name="Zhang Y."/>
            <person name="Chen B."/>
            <person name="Luo J."/>
            <person name="Deng Z."/>
            <person name="Chen X."/>
            <person name="Wang L."/>
            <person name="Chen S."/>
        </authorList>
    </citation>
    <scope>NUCLEOTIDE SEQUENCE [LARGE SCALE GENOMIC DNA]</scope>
    <source>
        <strain evidence="3 4">CBA1105</strain>
    </source>
</reference>
<evidence type="ECO:0000256" key="1">
    <source>
        <dbReference type="SAM" id="Phobius"/>
    </source>
</evidence>
<keyword evidence="1" id="KW-0472">Membrane</keyword>
<sequence>MVVPLAVESTWILASIPVVGLVLLVLIGRAFSGGGDEWSTGRRGGSGGEDVVCPRCHHRTPPDATRCPECGKSL</sequence>
<name>A0A4D6HEL7_9EURY</name>
<dbReference type="KEGG" id="hsn:DV733_14690"/>
<organism evidence="3 4">
    <name type="scientific">Halapricum salinum</name>
    <dbReference type="NCBI Taxonomy" id="1457250"/>
    <lineage>
        <taxon>Archaea</taxon>
        <taxon>Methanobacteriati</taxon>
        <taxon>Methanobacteriota</taxon>
        <taxon>Stenosarchaea group</taxon>
        <taxon>Halobacteria</taxon>
        <taxon>Halobacteriales</taxon>
        <taxon>Haloarculaceae</taxon>
        <taxon>Halapricum</taxon>
    </lineage>
</organism>
<dbReference type="GeneID" id="39849133"/>